<dbReference type="Gene3D" id="3.10.105.10">
    <property type="entry name" value="Dipeptide-binding Protein, Domain 3"/>
    <property type="match status" value="1"/>
</dbReference>
<evidence type="ECO:0000256" key="1">
    <source>
        <dbReference type="SAM" id="SignalP"/>
    </source>
</evidence>
<organism evidence="3 4">
    <name type="scientific">Microbacterium enclense</name>
    <dbReference type="NCBI Taxonomy" id="993073"/>
    <lineage>
        <taxon>Bacteria</taxon>
        <taxon>Bacillati</taxon>
        <taxon>Actinomycetota</taxon>
        <taxon>Actinomycetes</taxon>
        <taxon>Micrococcales</taxon>
        <taxon>Microbacteriaceae</taxon>
        <taxon>Microbacterium</taxon>
    </lineage>
</organism>
<dbReference type="OrthoDB" id="7805658at2"/>
<name>A0A1G6MFI3_9MICO</name>
<feature type="domain" description="ABC-type glycine betaine transport system substrate-binding" evidence="2">
    <location>
        <begin position="48"/>
        <end position="312"/>
    </location>
</feature>
<gene>
    <name evidence="3" type="ORF">SAMN05216418_2500</name>
</gene>
<dbReference type="Proteomes" id="UP000183203">
    <property type="component" value="Unassembled WGS sequence"/>
</dbReference>
<sequence>MHHAPKRPVRTLAALVVISAGALTLAGCGSSLNDTAGGSDSAACGTTNLAMNNWVGYTADAAVYTYLAENELGCTVTQKTVSSEVAWQGFGSGEIDVVLENWGHEALKEKYIEGDKTAVEVGPTGNDGIIGWYIPEWMTTEYPDLKTWEDLNKYADLFATSESGGKGQLLDGDPSYVTNDEALVTNLGLNYQVVYAGSEAALIEAFRSAEANRTPLLAYFYEPHWFFTEQKLGHITLPEYTEGCDAVPEQVACDYPPYVLDKIASSTWVEKDTPAVKLLQNFTWTNDDQNTVAAYIAKDNMSPEDAAKKWVDDNPDKVSAMLEGLK</sequence>
<dbReference type="GO" id="GO:0022857">
    <property type="term" value="F:transmembrane transporter activity"/>
    <property type="evidence" value="ECO:0007669"/>
    <property type="project" value="InterPro"/>
</dbReference>
<dbReference type="CDD" id="cd13643">
    <property type="entry name" value="PBP2_BCP_2"/>
    <property type="match status" value="1"/>
</dbReference>
<reference evidence="3 4" key="1">
    <citation type="submission" date="2016-09" db="EMBL/GenBank/DDBJ databases">
        <authorList>
            <person name="Capua I."/>
            <person name="De Benedictis P."/>
            <person name="Joannis T."/>
            <person name="Lombin L.H."/>
            <person name="Cattoli G."/>
        </authorList>
    </citation>
    <scope>NUCLEOTIDE SEQUENCE [LARGE SCALE GENOMIC DNA]</scope>
    <source>
        <strain evidence="3 4">NIO-1002</strain>
    </source>
</reference>
<dbReference type="EMBL" id="FMYG01000005">
    <property type="protein sequence ID" value="SDC54388.1"/>
    <property type="molecule type" value="Genomic_DNA"/>
</dbReference>
<protein>
    <submittedName>
        <fullName evidence="3">Glycine betaine/proline transport system substrate-binding protein</fullName>
    </submittedName>
</protein>
<dbReference type="GO" id="GO:0043190">
    <property type="term" value="C:ATP-binding cassette (ABC) transporter complex"/>
    <property type="evidence" value="ECO:0007669"/>
    <property type="project" value="InterPro"/>
</dbReference>
<evidence type="ECO:0000313" key="4">
    <source>
        <dbReference type="Proteomes" id="UP000183203"/>
    </source>
</evidence>
<dbReference type="Gene3D" id="3.40.190.10">
    <property type="entry name" value="Periplasmic binding protein-like II"/>
    <property type="match status" value="1"/>
</dbReference>
<dbReference type="InterPro" id="IPR007210">
    <property type="entry name" value="ABC_Gly_betaine_transp_sub-bd"/>
</dbReference>
<keyword evidence="1" id="KW-0732">Signal</keyword>
<dbReference type="PROSITE" id="PS51257">
    <property type="entry name" value="PROKAR_LIPOPROTEIN"/>
    <property type="match status" value="1"/>
</dbReference>
<dbReference type="AlphaFoldDB" id="A0A1G6MFI3"/>
<feature type="chain" id="PRO_5039647111" evidence="1">
    <location>
        <begin position="27"/>
        <end position="326"/>
    </location>
</feature>
<evidence type="ECO:0000259" key="2">
    <source>
        <dbReference type="Pfam" id="PF04069"/>
    </source>
</evidence>
<dbReference type="Gene3D" id="3.40.190.100">
    <property type="entry name" value="Glycine betaine-binding periplasmic protein, domain 2"/>
    <property type="match status" value="1"/>
</dbReference>
<dbReference type="RefSeq" id="WP_058232662.1">
    <property type="nucleotide sequence ID" value="NZ_FMYG01000005.1"/>
</dbReference>
<dbReference type="SUPFAM" id="SSF53850">
    <property type="entry name" value="Periplasmic binding protein-like II"/>
    <property type="match status" value="1"/>
</dbReference>
<dbReference type="Pfam" id="PF04069">
    <property type="entry name" value="OpuAC"/>
    <property type="match status" value="1"/>
</dbReference>
<feature type="signal peptide" evidence="1">
    <location>
        <begin position="1"/>
        <end position="26"/>
    </location>
</feature>
<accession>A0A1G6MFI3</accession>
<proteinExistence type="predicted"/>
<dbReference type="STRING" id="993073.AS029_11135"/>
<evidence type="ECO:0000313" key="3">
    <source>
        <dbReference type="EMBL" id="SDC54388.1"/>
    </source>
</evidence>